<dbReference type="Proteomes" id="UP001497382">
    <property type="component" value="Unassembled WGS sequence"/>
</dbReference>
<name>A0AAV2B6F3_9ARAC</name>
<dbReference type="EMBL" id="CAXIEN010000270">
    <property type="protein sequence ID" value="CAL1290823.1"/>
    <property type="molecule type" value="Genomic_DNA"/>
</dbReference>
<evidence type="ECO:0000313" key="1">
    <source>
        <dbReference type="EMBL" id="CAL1290823.1"/>
    </source>
</evidence>
<organism evidence="1 2">
    <name type="scientific">Larinioides sclopetarius</name>
    <dbReference type="NCBI Taxonomy" id="280406"/>
    <lineage>
        <taxon>Eukaryota</taxon>
        <taxon>Metazoa</taxon>
        <taxon>Ecdysozoa</taxon>
        <taxon>Arthropoda</taxon>
        <taxon>Chelicerata</taxon>
        <taxon>Arachnida</taxon>
        <taxon>Araneae</taxon>
        <taxon>Araneomorphae</taxon>
        <taxon>Entelegynae</taxon>
        <taxon>Araneoidea</taxon>
        <taxon>Araneidae</taxon>
        <taxon>Larinioides</taxon>
    </lineage>
</organism>
<evidence type="ECO:0000313" key="2">
    <source>
        <dbReference type="Proteomes" id="UP001497382"/>
    </source>
</evidence>
<comment type="caution">
    <text evidence="1">The sequence shown here is derived from an EMBL/GenBank/DDBJ whole genome shotgun (WGS) entry which is preliminary data.</text>
</comment>
<sequence length="88" mass="10130">MVGSMVTRYERAFRKFTFLIESSTFYRFQASELSFAVSRRSMVQYEVRETSEASIQHSSKNRNVLQAMKLTLSKDVPVALRKMVGLGI</sequence>
<accession>A0AAV2B6F3</accession>
<proteinExistence type="predicted"/>
<reference evidence="1 2" key="1">
    <citation type="submission" date="2024-04" db="EMBL/GenBank/DDBJ databases">
        <authorList>
            <person name="Rising A."/>
            <person name="Reimegard J."/>
            <person name="Sonavane S."/>
            <person name="Akerstrom W."/>
            <person name="Nylinder S."/>
            <person name="Hedman E."/>
            <person name="Kallberg Y."/>
        </authorList>
    </citation>
    <scope>NUCLEOTIDE SEQUENCE [LARGE SCALE GENOMIC DNA]</scope>
</reference>
<gene>
    <name evidence="1" type="ORF">LARSCL_LOCUS16722</name>
</gene>
<keyword evidence="2" id="KW-1185">Reference proteome</keyword>
<dbReference type="AlphaFoldDB" id="A0AAV2B6F3"/>
<protein>
    <submittedName>
        <fullName evidence="1">Uncharacterized protein</fullName>
    </submittedName>
</protein>